<evidence type="ECO:0000256" key="1">
    <source>
        <dbReference type="ARBA" id="ARBA00022603"/>
    </source>
</evidence>
<reference evidence="3" key="1">
    <citation type="submission" date="2021-12" db="EMBL/GenBank/DDBJ databases">
        <authorList>
            <person name="Rodrigo-Torres L."/>
            <person name="Arahal R. D."/>
            <person name="Lucena T."/>
        </authorList>
    </citation>
    <scope>NUCLEOTIDE SEQUENCE</scope>
    <source>
        <strain evidence="3">CECT 8267</strain>
    </source>
</reference>
<protein>
    <recommendedName>
        <fullName evidence="5">Class I SAM-dependent methyltransferase</fullName>
    </recommendedName>
</protein>
<dbReference type="EMBL" id="CAKLPX010000004">
    <property type="protein sequence ID" value="CAH0992831.1"/>
    <property type="molecule type" value="Genomic_DNA"/>
</dbReference>
<keyword evidence="1" id="KW-0489">Methyltransferase</keyword>
<dbReference type="RefSeq" id="WP_237445518.1">
    <property type="nucleotide sequence ID" value="NZ_CAKLPX010000004.1"/>
</dbReference>
<evidence type="ECO:0000313" key="3">
    <source>
        <dbReference type="EMBL" id="CAH0992831.1"/>
    </source>
</evidence>
<evidence type="ECO:0000313" key="4">
    <source>
        <dbReference type="Proteomes" id="UP000838100"/>
    </source>
</evidence>
<organism evidence="3 4">
    <name type="scientific">Sinobacterium norvegicum</name>
    <dbReference type="NCBI Taxonomy" id="1641715"/>
    <lineage>
        <taxon>Bacteria</taxon>
        <taxon>Pseudomonadati</taxon>
        <taxon>Pseudomonadota</taxon>
        <taxon>Gammaproteobacteria</taxon>
        <taxon>Cellvibrionales</taxon>
        <taxon>Spongiibacteraceae</taxon>
        <taxon>Sinobacterium</taxon>
    </lineage>
</organism>
<name>A0ABM9AHX4_9GAMM</name>
<dbReference type="SUPFAM" id="SSF53335">
    <property type="entry name" value="S-adenosyl-L-methionine-dependent methyltransferases"/>
    <property type="match status" value="1"/>
</dbReference>
<evidence type="ECO:0000256" key="2">
    <source>
        <dbReference type="ARBA" id="ARBA00022679"/>
    </source>
</evidence>
<proteinExistence type="predicted"/>
<dbReference type="Pfam" id="PF13578">
    <property type="entry name" value="Methyltransf_24"/>
    <property type="match status" value="1"/>
</dbReference>
<dbReference type="PANTHER" id="PTHR40048">
    <property type="entry name" value="RHAMNOSYL O-METHYLTRANSFERASE"/>
    <property type="match status" value="1"/>
</dbReference>
<evidence type="ECO:0008006" key="5">
    <source>
        <dbReference type="Google" id="ProtNLM"/>
    </source>
</evidence>
<dbReference type="PANTHER" id="PTHR40048:SF1">
    <property type="entry name" value="RHAMNOSYL O-METHYLTRANSFERASE"/>
    <property type="match status" value="1"/>
</dbReference>
<sequence length="205" mass="22440">MSVSLPIDITEIKGFLADDEAEALYLHAQQCSSLGPIFEIGSYCGKSTIYLGAAVKALGGTVYALDHHRGSEEHQLGEEYHDGDLYDASVELMDTFKEFRKNMRAAELEETVVPVVSSSKAASRHWGTPLGMLFIDGGHSLEAAMTDYQSWVTHIKSGGILAIHDIFPNPEEGGQAPYTIYKLAEASGLFDKLPMVNTLGLFRRK</sequence>
<comment type="caution">
    <text evidence="3">The sequence shown here is derived from an EMBL/GenBank/DDBJ whole genome shotgun (WGS) entry which is preliminary data.</text>
</comment>
<gene>
    <name evidence="3" type="ORF">SIN8267_02968</name>
</gene>
<accession>A0ABM9AHX4</accession>
<dbReference type="Proteomes" id="UP000838100">
    <property type="component" value="Unassembled WGS sequence"/>
</dbReference>
<dbReference type="Gene3D" id="3.40.50.150">
    <property type="entry name" value="Vaccinia Virus protein VP39"/>
    <property type="match status" value="1"/>
</dbReference>
<dbReference type="InterPro" id="IPR029063">
    <property type="entry name" value="SAM-dependent_MTases_sf"/>
</dbReference>
<keyword evidence="4" id="KW-1185">Reference proteome</keyword>
<keyword evidence="2" id="KW-0808">Transferase</keyword>